<dbReference type="Pfam" id="PF03168">
    <property type="entry name" value="LEA_2"/>
    <property type="match status" value="1"/>
</dbReference>
<dbReference type="InterPro" id="IPR044839">
    <property type="entry name" value="NDR1-like"/>
</dbReference>
<keyword evidence="4 5" id="KW-0472">Membrane</keyword>
<reference evidence="8" key="1">
    <citation type="submission" date="2025-08" db="UniProtKB">
        <authorList>
            <consortium name="RefSeq"/>
        </authorList>
    </citation>
    <scope>IDENTIFICATION</scope>
</reference>
<keyword evidence="3 5" id="KW-1133">Transmembrane helix</keyword>
<feature type="domain" description="Late embryogenesis abundant protein LEA-2 subgroup" evidence="6">
    <location>
        <begin position="83"/>
        <end position="175"/>
    </location>
</feature>
<evidence type="ECO:0000259" key="6">
    <source>
        <dbReference type="Pfam" id="PF03168"/>
    </source>
</evidence>
<dbReference type="GeneID" id="105046037"/>
<keyword evidence="2 5" id="KW-0812">Transmembrane</keyword>
<feature type="transmembrane region" description="Helical" evidence="5">
    <location>
        <begin position="20"/>
        <end position="44"/>
    </location>
</feature>
<dbReference type="Proteomes" id="UP000504607">
    <property type="component" value="Chromosome 5"/>
</dbReference>
<dbReference type="InParanoid" id="A0A6I9RAY5"/>
<dbReference type="AlphaFoldDB" id="A0A6I9RAY5"/>
<evidence type="ECO:0000313" key="7">
    <source>
        <dbReference type="Proteomes" id="UP000504607"/>
    </source>
</evidence>
<accession>A0A6I9RAY5</accession>
<dbReference type="GO" id="GO:0098542">
    <property type="term" value="P:defense response to other organism"/>
    <property type="evidence" value="ECO:0007669"/>
    <property type="project" value="InterPro"/>
</dbReference>
<dbReference type="PANTHER" id="PTHR31234">
    <property type="entry name" value="LATE EMBRYOGENESIS ABUNDANT (LEA) HYDROXYPROLINE-RICH GLYCOPROTEIN FAMILY"/>
    <property type="match status" value="1"/>
</dbReference>
<dbReference type="FunCoup" id="A0A6I9RAY5">
    <property type="interactions" value="369"/>
</dbReference>
<keyword evidence="7" id="KW-1185">Reference proteome</keyword>
<protein>
    <submittedName>
        <fullName evidence="8">Uncharacterized protein LOC105046037</fullName>
    </submittedName>
</protein>
<dbReference type="InterPro" id="IPR004864">
    <property type="entry name" value="LEA_2"/>
</dbReference>
<evidence type="ECO:0000256" key="4">
    <source>
        <dbReference type="ARBA" id="ARBA00023136"/>
    </source>
</evidence>
<dbReference type="KEGG" id="egu:105046037"/>
<name>A0A6I9RAY5_ELAGV</name>
<evidence type="ECO:0000256" key="5">
    <source>
        <dbReference type="SAM" id="Phobius"/>
    </source>
</evidence>
<dbReference type="PANTHER" id="PTHR31234:SF65">
    <property type="entry name" value="LATE EMBRYOGENESIS ABUNDANT PROTEIN, LEA_2 SUBGROUP"/>
    <property type="match status" value="1"/>
</dbReference>
<organism evidence="7 8">
    <name type="scientific">Elaeis guineensis var. tenera</name>
    <name type="common">Oil palm</name>
    <dbReference type="NCBI Taxonomy" id="51953"/>
    <lineage>
        <taxon>Eukaryota</taxon>
        <taxon>Viridiplantae</taxon>
        <taxon>Streptophyta</taxon>
        <taxon>Embryophyta</taxon>
        <taxon>Tracheophyta</taxon>
        <taxon>Spermatophyta</taxon>
        <taxon>Magnoliopsida</taxon>
        <taxon>Liliopsida</taxon>
        <taxon>Arecaceae</taxon>
        <taxon>Arecoideae</taxon>
        <taxon>Cocoseae</taxon>
        <taxon>Elaeidinae</taxon>
        <taxon>Elaeis</taxon>
    </lineage>
</organism>
<dbReference type="RefSeq" id="XP_010922821.1">
    <property type="nucleotide sequence ID" value="XM_010924519.2"/>
</dbReference>
<evidence type="ECO:0000313" key="8">
    <source>
        <dbReference type="RefSeq" id="XP_010922821.1"/>
    </source>
</evidence>
<evidence type="ECO:0000256" key="3">
    <source>
        <dbReference type="ARBA" id="ARBA00022989"/>
    </source>
</evidence>
<evidence type="ECO:0000256" key="2">
    <source>
        <dbReference type="ARBA" id="ARBA00022692"/>
    </source>
</evidence>
<dbReference type="OrthoDB" id="1929523at2759"/>
<evidence type="ECO:0000256" key="1">
    <source>
        <dbReference type="ARBA" id="ARBA00004167"/>
    </source>
</evidence>
<sequence length="204" mass="22425">MKESGDSTSTHRRSRRRRRLLFCGGCLLLLIVLGVVVLVLYLTLIKPRNLTTKLVSTRVAGVSPRITLPAVRIEINLTLDLDVLVHNPNRAAFDYREGHTILRYRGTQVGDADVAPGRVPQRGDGHLLLTLRVEGDRIAADLGSLIADLAAGELAFDSSTRIPGRLIFLGFIKHHAVVESECRVVIGIPNLKVKSQECSHVTKL</sequence>
<comment type="subcellular location">
    <subcellularLocation>
        <location evidence="1">Membrane</location>
        <topology evidence="1">Single-pass membrane protein</topology>
    </subcellularLocation>
</comment>
<proteinExistence type="predicted"/>
<gene>
    <name evidence="8" type="primary">LOC105046037</name>
</gene>
<dbReference type="GO" id="GO:0016020">
    <property type="term" value="C:membrane"/>
    <property type="evidence" value="ECO:0007669"/>
    <property type="project" value="UniProtKB-SubCell"/>
</dbReference>